<evidence type="ECO:0000313" key="2">
    <source>
        <dbReference type="EMBL" id="QTV06737.1"/>
    </source>
</evidence>
<protein>
    <submittedName>
        <fullName evidence="2">Helix-turn-helix domain-containing protein</fullName>
    </submittedName>
</protein>
<dbReference type="InterPro" id="IPR009061">
    <property type="entry name" value="DNA-bd_dom_put_sf"/>
</dbReference>
<feature type="domain" description="Helix-turn-helix" evidence="1">
    <location>
        <begin position="35"/>
        <end position="84"/>
    </location>
</feature>
<organism evidence="2 3">
    <name type="scientific">Faecalibacter bovis</name>
    <dbReference type="NCBI Taxonomy" id="2898187"/>
    <lineage>
        <taxon>Bacteria</taxon>
        <taxon>Pseudomonadati</taxon>
        <taxon>Bacteroidota</taxon>
        <taxon>Flavobacteriia</taxon>
        <taxon>Flavobacteriales</taxon>
        <taxon>Weeksellaceae</taxon>
        <taxon>Faecalibacter</taxon>
    </lineage>
</organism>
<accession>A0ABX7XFY8</accession>
<evidence type="ECO:0000313" key="3">
    <source>
        <dbReference type="Proteomes" id="UP000672011"/>
    </source>
</evidence>
<dbReference type="Pfam" id="PF12728">
    <property type="entry name" value="HTH_17"/>
    <property type="match status" value="1"/>
</dbReference>
<reference evidence="2 3" key="1">
    <citation type="journal article" date="2021" name="Int. J. Syst. Evol. Microbiol.">
        <title>Faecalibacter bovis sp. nov., isolated from cow faeces.</title>
        <authorList>
            <person name="Li F."/>
            <person name="Zhao W."/>
            <person name="Hong Q."/>
            <person name="Shao Q."/>
            <person name="Song J."/>
            <person name="Yang S."/>
        </authorList>
    </citation>
    <scope>NUCLEOTIDE SEQUENCE [LARGE SCALE GENOMIC DNA]</scope>
    <source>
        <strain evidence="2 3">ZY171143</strain>
    </source>
</reference>
<gene>
    <name evidence="2" type="ORF">J9309_05330</name>
</gene>
<keyword evidence="3" id="KW-1185">Reference proteome</keyword>
<dbReference type="SUPFAM" id="SSF46955">
    <property type="entry name" value="Putative DNA-binding domain"/>
    <property type="match status" value="1"/>
</dbReference>
<dbReference type="Proteomes" id="UP000672011">
    <property type="component" value="Chromosome"/>
</dbReference>
<name>A0ABX7XFY8_9FLAO</name>
<proteinExistence type="predicted"/>
<dbReference type="EMBL" id="CP072842">
    <property type="protein sequence ID" value="QTV06737.1"/>
    <property type="molecule type" value="Genomic_DNA"/>
</dbReference>
<dbReference type="PANTHER" id="PTHR34585:SF22">
    <property type="entry name" value="HELIX-TURN-HELIX DOMAIN-CONTAINING PROTEIN"/>
    <property type="match status" value="1"/>
</dbReference>
<evidence type="ECO:0000259" key="1">
    <source>
        <dbReference type="Pfam" id="PF12728"/>
    </source>
</evidence>
<dbReference type="InterPro" id="IPR041657">
    <property type="entry name" value="HTH_17"/>
</dbReference>
<dbReference type="PANTHER" id="PTHR34585">
    <property type="match status" value="1"/>
</dbReference>
<sequence length="91" mass="11094">MKKFKRIHPEDIQHIREVLFIDLKNYLENNVKSKWLRSKETCKQLGISDSTLKQFRNSNRITFSRIGKVYYYNIEDINYLLEQNKVDRLNI</sequence>
<dbReference type="RefSeq" id="WP_394369291.1">
    <property type="nucleotide sequence ID" value="NZ_CP072842.1"/>
</dbReference>
<reference evidence="3" key="2">
    <citation type="submission" date="2021-04" db="EMBL/GenBank/DDBJ databases">
        <title>Taxonomy of Flavobacteriaceae bacterium ZY171143.</title>
        <authorList>
            <person name="Li F."/>
        </authorList>
    </citation>
    <scope>NUCLEOTIDE SEQUENCE [LARGE SCALE GENOMIC DNA]</scope>
    <source>
        <strain evidence="3">ZY171143</strain>
    </source>
</reference>